<organism evidence="1 2">
    <name type="scientific">Streptomyces indicus</name>
    <dbReference type="NCBI Taxonomy" id="417292"/>
    <lineage>
        <taxon>Bacteria</taxon>
        <taxon>Bacillati</taxon>
        <taxon>Actinomycetota</taxon>
        <taxon>Actinomycetes</taxon>
        <taxon>Kitasatosporales</taxon>
        <taxon>Streptomycetaceae</taxon>
        <taxon>Streptomyces</taxon>
    </lineage>
</organism>
<proteinExistence type="predicted"/>
<feature type="non-terminal residue" evidence="1">
    <location>
        <position position="1"/>
    </location>
</feature>
<name>A0A1G9C1H6_9ACTN</name>
<protein>
    <submittedName>
        <fullName evidence="1">Uncharacterized protein</fullName>
    </submittedName>
</protein>
<dbReference type="AlphaFoldDB" id="A0A1G9C1H6"/>
<dbReference type="STRING" id="417292.SAMN05421806_107336"/>
<dbReference type="Proteomes" id="UP000199155">
    <property type="component" value="Unassembled WGS sequence"/>
</dbReference>
<reference evidence="1 2" key="1">
    <citation type="submission" date="2016-10" db="EMBL/GenBank/DDBJ databases">
        <authorList>
            <person name="de Groot N.N."/>
        </authorList>
    </citation>
    <scope>NUCLEOTIDE SEQUENCE [LARGE SCALE GENOMIC DNA]</scope>
    <source>
        <strain evidence="1 2">CGMCC 4.5727</strain>
    </source>
</reference>
<accession>A0A1G9C1H6</accession>
<evidence type="ECO:0000313" key="1">
    <source>
        <dbReference type="EMBL" id="SDK45075.1"/>
    </source>
</evidence>
<dbReference type="EMBL" id="FNFF01000007">
    <property type="protein sequence ID" value="SDK45075.1"/>
    <property type="molecule type" value="Genomic_DNA"/>
</dbReference>
<gene>
    <name evidence="1" type="ORF">SAMN05421806_107336</name>
</gene>
<sequence length="39" mass="4286">RNGAYCDDGNRVQWHIQVATGTADGTLAFSDLQANYWAV</sequence>
<keyword evidence="2" id="KW-1185">Reference proteome</keyword>
<evidence type="ECO:0000313" key="2">
    <source>
        <dbReference type="Proteomes" id="UP000199155"/>
    </source>
</evidence>